<keyword evidence="3" id="KW-1185">Reference proteome</keyword>
<sequence>MANARIARFVTEVAPPQFVNVMRNRASKMLETIKEEEREAGISELLSPKSSLPSSSSAYSASSSNAKNSKYFLKEVQSLSQNLLKKMANARIARFVTEVAPPQFVNVMRHRASKMLDTIKEEEREASTSESLSLKSSSPSSSSAYSASSSNYLQDLLKMANARIARFVTEVAPSQFVNVMRHRASKMLDTINEEERETGTSESFSLKSSLLSSSSAYSASSSNAKDSKYFLKEVQKSFSVFGS</sequence>
<proteinExistence type="predicted"/>
<dbReference type="PANTHER" id="PTHR35101:SF12">
    <property type="entry name" value="OS02G0162600 PROTEIN"/>
    <property type="match status" value="1"/>
</dbReference>
<protein>
    <submittedName>
        <fullName evidence="2">Uncharacterized protein</fullName>
    </submittedName>
</protein>
<accession>A0A9Q1RLV9</accession>
<organism evidence="2 3">
    <name type="scientific">Anisodus acutangulus</name>
    <dbReference type="NCBI Taxonomy" id="402998"/>
    <lineage>
        <taxon>Eukaryota</taxon>
        <taxon>Viridiplantae</taxon>
        <taxon>Streptophyta</taxon>
        <taxon>Embryophyta</taxon>
        <taxon>Tracheophyta</taxon>
        <taxon>Spermatophyta</taxon>
        <taxon>Magnoliopsida</taxon>
        <taxon>eudicotyledons</taxon>
        <taxon>Gunneridae</taxon>
        <taxon>Pentapetalae</taxon>
        <taxon>asterids</taxon>
        <taxon>lamiids</taxon>
        <taxon>Solanales</taxon>
        <taxon>Solanaceae</taxon>
        <taxon>Solanoideae</taxon>
        <taxon>Hyoscyameae</taxon>
        <taxon>Anisodus</taxon>
    </lineage>
</organism>
<dbReference type="PANTHER" id="PTHR35101">
    <property type="entry name" value="OS02G0162600 PROTEIN"/>
    <property type="match status" value="1"/>
</dbReference>
<feature type="region of interest" description="Disordered" evidence="1">
    <location>
        <begin position="42"/>
        <end position="63"/>
    </location>
</feature>
<reference evidence="3" key="1">
    <citation type="journal article" date="2023" name="Proc. Natl. Acad. Sci. U.S.A.">
        <title>Genomic and structural basis for evolution of tropane alkaloid biosynthesis.</title>
        <authorList>
            <person name="Wanga Y.-J."/>
            <person name="Taina T."/>
            <person name="Yua J.-Y."/>
            <person name="Lia J."/>
            <person name="Xua B."/>
            <person name="Chenc J."/>
            <person name="D'Auriad J.C."/>
            <person name="Huanga J.-P."/>
            <person name="Huanga S.-X."/>
        </authorList>
    </citation>
    <scope>NUCLEOTIDE SEQUENCE [LARGE SCALE GENOMIC DNA]</scope>
    <source>
        <strain evidence="3">cv. KIB-2019</strain>
    </source>
</reference>
<dbReference type="Proteomes" id="UP001152561">
    <property type="component" value="Unassembled WGS sequence"/>
</dbReference>
<evidence type="ECO:0000313" key="2">
    <source>
        <dbReference type="EMBL" id="KAJ8562161.1"/>
    </source>
</evidence>
<feature type="region of interest" description="Disordered" evidence="1">
    <location>
        <begin position="121"/>
        <end position="145"/>
    </location>
</feature>
<evidence type="ECO:0000313" key="3">
    <source>
        <dbReference type="Proteomes" id="UP001152561"/>
    </source>
</evidence>
<evidence type="ECO:0000256" key="1">
    <source>
        <dbReference type="SAM" id="MobiDB-lite"/>
    </source>
</evidence>
<gene>
    <name evidence="2" type="ORF">K7X08_011452</name>
</gene>
<comment type="caution">
    <text evidence="2">The sequence shown here is derived from an EMBL/GenBank/DDBJ whole genome shotgun (WGS) entry which is preliminary data.</text>
</comment>
<dbReference type="EMBL" id="JAJAGQ010000005">
    <property type="protein sequence ID" value="KAJ8562161.1"/>
    <property type="molecule type" value="Genomic_DNA"/>
</dbReference>
<dbReference type="AlphaFoldDB" id="A0A9Q1RLV9"/>
<feature type="compositionally biased region" description="Low complexity" evidence="1">
    <location>
        <begin position="45"/>
        <end position="63"/>
    </location>
</feature>
<dbReference type="OrthoDB" id="1306282at2759"/>
<name>A0A9Q1RLV9_9SOLA</name>
<feature type="compositionally biased region" description="Low complexity" evidence="1">
    <location>
        <begin position="128"/>
        <end position="145"/>
    </location>
</feature>